<sequence>MAASMDDLISTLNGGMHVGQQAADLKELHAALAQTLQQRPAQTHRPIPPTTKLGPHSDGPVPPPAPVSSWNDAASLQPQPQPIHLLSGNNWNGGMGNSPRQVAPVSQQTLNPVTFTGNRTTGFTPPPPPEKRPHHDDVLPSNASPLETAGFSQDAFRPLWDKQPKSPYQGFAR</sequence>
<dbReference type="RefSeq" id="XP_018281485.1">
    <property type="nucleotide sequence ID" value="XM_018422153.1"/>
</dbReference>
<feature type="compositionally biased region" description="Low complexity" evidence="1">
    <location>
        <begin position="114"/>
        <end position="123"/>
    </location>
</feature>
<evidence type="ECO:0000313" key="3">
    <source>
        <dbReference type="Proteomes" id="UP000053611"/>
    </source>
</evidence>
<dbReference type="AlphaFoldDB" id="A0A0J1BAR0"/>
<reference evidence="2 3" key="1">
    <citation type="submission" date="2015-03" db="EMBL/GenBank/DDBJ databases">
        <title>Genomics and transcriptomics of the oil-accumulating basidiomycete yeast T. oleaginosus allow insights into substrate utilization and the diverse evolutionary trajectories of mating systems in fungi.</title>
        <authorList>
            <consortium name="DOE Joint Genome Institute"/>
            <person name="Kourist R."/>
            <person name="Kracht O."/>
            <person name="Bracharz F."/>
            <person name="Lipzen A."/>
            <person name="Nolan M."/>
            <person name="Ohm R."/>
            <person name="Grigoriev I."/>
            <person name="Sun S."/>
            <person name="Heitman J."/>
            <person name="Bruck T."/>
            <person name="Nowrousian M."/>
        </authorList>
    </citation>
    <scope>NUCLEOTIDE SEQUENCE [LARGE SCALE GENOMIC DNA]</scope>
    <source>
        <strain evidence="2 3">IBC0246</strain>
    </source>
</reference>
<gene>
    <name evidence="2" type="ORF">CC85DRAFT_282908</name>
</gene>
<dbReference type="EMBL" id="KQ087183">
    <property type="protein sequence ID" value="KLT44994.1"/>
    <property type="molecule type" value="Genomic_DNA"/>
</dbReference>
<organism evidence="2 3">
    <name type="scientific">Cutaneotrichosporon oleaginosum</name>
    <dbReference type="NCBI Taxonomy" id="879819"/>
    <lineage>
        <taxon>Eukaryota</taxon>
        <taxon>Fungi</taxon>
        <taxon>Dikarya</taxon>
        <taxon>Basidiomycota</taxon>
        <taxon>Agaricomycotina</taxon>
        <taxon>Tremellomycetes</taxon>
        <taxon>Trichosporonales</taxon>
        <taxon>Trichosporonaceae</taxon>
        <taxon>Cutaneotrichosporon</taxon>
    </lineage>
</organism>
<dbReference type="GeneID" id="28982756"/>
<protein>
    <submittedName>
        <fullName evidence="2">Uncharacterized protein</fullName>
    </submittedName>
</protein>
<name>A0A0J1BAR0_9TREE</name>
<feature type="region of interest" description="Disordered" evidence="1">
    <location>
        <begin position="36"/>
        <end position="173"/>
    </location>
</feature>
<accession>A0A0J1BAR0</accession>
<evidence type="ECO:0000313" key="2">
    <source>
        <dbReference type="EMBL" id="KLT44994.1"/>
    </source>
</evidence>
<feature type="compositionally biased region" description="Polar residues" evidence="1">
    <location>
        <begin position="98"/>
        <end position="113"/>
    </location>
</feature>
<feature type="compositionally biased region" description="Polar residues" evidence="1">
    <location>
        <begin position="68"/>
        <end position="78"/>
    </location>
</feature>
<dbReference type="Proteomes" id="UP000053611">
    <property type="component" value="Unassembled WGS sequence"/>
</dbReference>
<keyword evidence="3" id="KW-1185">Reference proteome</keyword>
<proteinExistence type="predicted"/>
<dbReference type="OrthoDB" id="2592649at2759"/>
<evidence type="ECO:0000256" key="1">
    <source>
        <dbReference type="SAM" id="MobiDB-lite"/>
    </source>
</evidence>
<feature type="compositionally biased region" description="Basic and acidic residues" evidence="1">
    <location>
        <begin position="129"/>
        <end position="138"/>
    </location>
</feature>